<dbReference type="InterPro" id="IPR036527">
    <property type="entry name" value="SCP2_sterol-bd_dom_sf"/>
</dbReference>
<accession>A0A1G9R1R8</accession>
<name>A0A1G9R1R8_9GAMM</name>
<dbReference type="GO" id="GO:0006744">
    <property type="term" value="P:ubiquinone biosynthetic process"/>
    <property type="evidence" value="ECO:0007669"/>
    <property type="project" value="UniProtKB-UniRule"/>
</dbReference>
<keyword evidence="2" id="KW-0175">Coiled coil</keyword>
<evidence type="ECO:0000313" key="4">
    <source>
        <dbReference type="EMBL" id="SDM17252.1"/>
    </source>
</evidence>
<dbReference type="Pfam" id="PF02036">
    <property type="entry name" value="SCP2"/>
    <property type="match status" value="1"/>
</dbReference>
<keyword evidence="1" id="KW-0963">Cytoplasm</keyword>
<protein>
    <recommendedName>
        <fullName evidence="1">Ubiquinone biosynthesis accessory factor UbiJ</fullName>
    </recommendedName>
</protein>
<proteinExistence type="inferred from homology"/>
<dbReference type="SUPFAM" id="SSF55718">
    <property type="entry name" value="SCP-like"/>
    <property type="match status" value="1"/>
</dbReference>
<comment type="function">
    <text evidence="1">Required for ubiquinone (coenzyme Q) biosynthesis. Binds hydrophobic ubiquinone biosynthetic intermediates via its SCP2 domain and is essential for the stability of the Ubi complex. May constitute a docking platform where Ubi enzymes assemble and access their SCP2-bound polyprenyl substrates.</text>
</comment>
<feature type="domain" description="SCP2" evidence="3">
    <location>
        <begin position="16"/>
        <end position="116"/>
    </location>
</feature>
<comment type="pathway">
    <text evidence="1">Cofactor biosynthesis; ubiquinone biosynthesis.</text>
</comment>
<dbReference type="OrthoDB" id="9796077at2"/>
<keyword evidence="4" id="KW-0830">Ubiquinone</keyword>
<organism evidence="4 5">
    <name type="scientific">Modicisalibacter muralis</name>
    <dbReference type="NCBI Taxonomy" id="119000"/>
    <lineage>
        <taxon>Bacteria</taxon>
        <taxon>Pseudomonadati</taxon>
        <taxon>Pseudomonadota</taxon>
        <taxon>Gammaproteobacteria</taxon>
        <taxon>Oceanospirillales</taxon>
        <taxon>Halomonadaceae</taxon>
        <taxon>Modicisalibacter</taxon>
    </lineage>
</organism>
<evidence type="ECO:0000256" key="2">
    <source>
        <dbReference type="SAM" id="Coils"/>
    </source>
</evidence>
<dbReference type="HAMAP" id="MF_02215">
    <property type="entry name" value="UbiJ"/>
    <property type="match status" value="1"/>
</dbReference>
<dbReference type="GO" id="GO:0005737">
    <property type="term" value="C:cytoplasm"/>
    <property type="evidence" value="ECO:0007669"/>
    <property type="project" value="UniProtKB-SubCell"/>
</dbReference>
<keyword evidence="1" id="KW-0831">Ubiquinone biosynthesis</keyword>
<dbReference type="Proteomes" id="UP000198654">
    <property type="component" value="Unassembled WGS sequence"/>
</dbReference>
<comment type="similarity">
    <text evidence="1">Belongs to the UbiJ family.</text>
</comment>
<dbReference type="AlphaFoldDB" id="A0A1G9R1R8"/>
<dbReference type="InterPro" id="IPR003033">
    <property type="entry name" value="SCP2_sterol-bd_dom"/>
</dbReference>
<sequence>MSLTPTLLLACAEKSLNALLARDPAAPARLRRLTGKRLLLRLERPRLDLLVVFYREGLSLLSAAPAEESDADAIVEIDNAALGALLAGESLEKLMFSGRLSVRGQTQLLEQTRALLMDLDLDWEGELAEWLGDTPAHGLSEGLRHCVRFGLRSQRELRVDIKDYVFEEARLLAGHRQREALRDHLTELEIATDRLEARLDRLRHRLDARRESAA</sequence>
<feature type="coiled-coil region" evidence="2">
    <location>
        <begin position="178"/>
        <end position="212"/>
    </location>
</feature>
<dbReference type="PANTHER" id="PTHR38693">
    <property type="entry name" value="UBIQUINONE BIOSYNTHESIS PROTEIN UBIJ"/>
    <property type="match status" value="1"/>
</dbReference>
<keyword evidence="5" id="KW-1185">Reference proteome</keyword>
<evidence type="ECO:0000313" key="5">
    <source>
        <dbReference type="Proteomes" id="UP000198654"/>
    </source>
</evidence>
<dbReference type="RefSeq" id="WP_089730613.1">
    <property type="nucleotide sequence ID" value="NZ_FNGI01000013.1"/>
</dbReference>
<reference evidence="4 5" key="1">
    <citation type="submission" date="2016-10" db="EMBL/GenBank/DDBJ databases">
        <authorList>
            <person name="de Groot N.N."/>
        </authorList>
    </citation>
    <scope>NUCLEOTIDE SEQUENCE [LARGE SCALE GENOMIC DNA]</scope>
    <source>
        <strain evidence="4 5">DSM 14789</strain>
    </source>
</reference>
<comment type="subcellular location">
    <subcellularLocation>
        <location evidence="1">Cytoplasm</location>
    </subcellularLocation>
</comment>
<dbReference type="PANTHER" id="PTHR38693:SF1">
    <property type="entry name" value="UBIQUINONE BIOSYNTHESIS ACCESSORY FACTOR UBIJ"/>
    <property type="match status" value="1"/>
</dbReference>
<dbReference type="EMBL" id="FNGI01000013">
    <property type="protein sequence ID" value="SDM17252.1"/>
    <property type="molecule type" value="Genomic_DNA"/>
</dbReference>
<dbReference type="UniPathway" id="UPA00232"/>
<evidence type="ECO:0000259" key="3">
    <source>
        <dbReference type="Pfam" id="PF02036"/>
    </source>
</evidence>
<dbReference type="InterPro" id="IPR038989">
    <property type="entry name" value="UbiJ"/>
</dbReference>
<gene>
    <name evidence="1" type="primary">ubiJ</name>
    <name evidence="4" type="ORF">SAMN05661010_03559</name>
</gene>
<dbReference type="STRING" id="119000.SAMN05661010_03559"/>
<evidence type="ECO:0000256" key="1">
    <source>
        <dbReference type="HAMAP-Rule" id="MF_02215"/>
    </source>
</evidence>